<feature type="region of interest" description="Disordered" evidence="2">
    <location>
        <begin position="171"/>
        <end position="202"/>
    </location>
</feature>
<keyword evidence="1" id="KW-0175">Coiled coil</keyword>
<dbReference type="Proteomes" id="UP001283341">
    <property type="component" value="Unassembled WGS sequence"/>
</dbReference>
<name>A0AAE0HSP1_9PEZI</name>
<evidence type="ECO:0000313" key="3">
    <source>
        <dbReference type="EMBL" id="KAK3312203.1"/>
    </source>
</evidence>
<feature type="region of interest" description="Disordered" evidence="2">
    <location>
        <begin position="317"/>
        <end position="337"/>
    </location>
</feature>
<organism evidence="3 4">
    <name type="scientific">Apodospora peruviana</name>
    <dbReference type="NCBI Taxonomy" id="516989"/>
    <lineage>
        <taxon>Eukaryota</taxon>
        <taxon>Fungi</taxon>
        <taxon>Dikarya</taxon>
        <taxon>Ascomycota</taxon>
        <taxon>Pezizomycotina</taxon>
        <taxon>Sordariomycetes</taxon>
        <taxon>Sordariomycetidae</taxon>
        <taxon>Sordariales</taxon>
        <taxon>Lasiosphaeriaceae</taxon>
        <taxon>Apodospora</taxon>
    </lineage>
</organism>
<feature type="compositionally biased region" description="Pro residues" evidence="2">
    <location>
        <begin position="216"/>
        <end position="229"/>
    </location>
</feature>
<feature type="coiled-coil region" evidence="1">
    <location>
        <begin position="119"/>
        <end position="153"/>
    </location>
</feature>
<accession>A0AAE0HSP1</accession>
<evidence type="ECO:0000313" key="4">
    <source>
        <dbReference type="Proteomes" id="UP001283341"/>
    </source>
</evidence>
<reference evidence="3" key="2">
    <citation type="submission" date="2023-06" db="EMBL/GenBank/DDBJ databases">
        <authorList>
            <consortium name="Lawrence Berkeley National Laboratory"/>
            <person name="Haridas S."/>
            <person name="Hensen N."/>
            <person name="Bonometti L."/>
            <person name="Westerberg I."/>
            <person name="Brannstrom I.O."/>
            <person name="Guillou S."/>
            <person name="Cros-Aarteil S."/>
            <person name="Calhoun S."/>
            <person name="Kuo A."/>
            <person name="Mondo S."/>
            <person name="Pangilinan J."/>
            <person name="Riley R."/>
            <person name="Labutti K."/>
            <person name="Andreopoulos B."/>
            <person name="Lipzen A."/>
            <person name="Chen C."/>
            <person name="Yanf M."/>
            <person name="Daum C."/>
            <person name="Ng V."/>
            <person name="Clum A."/>
            <person name="Steindorff A."/>
            <person name="Ohm R."/>
            <person name="Martin F."/>
            <person name="Silar P."/>
            <person name="Natvig D."/>
            <person name="Lalanne C."/>
            <person name="Gautier V."/>
            <person name="Ament-Velasquez S.L."/>
            <person name="Kruys A."/>
            <person name="Hutchinson M.I."/>
            <person name="Powell A.J."/>
            <person name="Barry K."/>
            <person name="Miller A.N."/>
            <person name="Grigoriev I.V."/>
            <person name="Debuchy R."/>
            <person name="Gladieux P."/>
            <person name="Thoren M.H."/>
            <person name="Johannesson H."/>
        </authorList>
    </citation>
    <scope>NUCLEOTIDE SEQUENCE</scope>
    <source>
        <strain evidence="3">CBS 118394</strain>
    </source>
</reference>
<gene>
    <name evidence="3" type="ORF">B0H66DRAFT_395642</name>
</gene>
<reference evidence="3" key="1">
    <citation type="journal article" date="2023" name="Mol. Phylogenet. Evol.">
        <title>Genome-scale phylogeny and comparative genomics of the fungal order Sordariales.</title>
        <authorList>
            <person name="Hensen N."/>
            <person name="Bonometti L."/>
            <person name="Westerberg I."/>
            <person name="Brannstrom I.O."/>
            <person name="Guillou S."/>
            <person name="Cros-Aarteil S."/>
            <person name="Calhoun S."/>
            <person name="Haridas S."/>
            <person name="Kuo A."/>
            <person name="Mondo S."/>
            <person name="Pangilinan J."/>
            <person name="Riley R."/>
            <person name="LaButti K."/>
            <person name="Andreopoulos B."/>
            <person name="Lipzen A."/>
            <person name="Chen C."/>
            <person name="Yan M."/>
            <person name="Daum C."/>
            <person name="Ng V."/>
            <person name="Clum A."/>
            <person name="Steindorff A."/>
            <person name="Ohm R.A."/>
            <person name="Martin F."/>
            <person name="Silar P."/>
            <person name="Natvig D.O."/>
            <person name="Lalanne C."/>
            <person name="Gautier V."/>
            <person name="Ament-Velasquez S.L."/>
            <person name="Kruys A."/>
            <person name="Hutchinson M.I."/>
            <person name="Powell A.J."/>
            <person name="Barry K."/>
            <person name="Miller A.N."/>
            <person name="Grigoriev I.V."/>
            <person name="Debuchy R."/>
            <person name="Gladieux P."/>
            <person name="Hiltunen Thoren M."/>
            <person name="Johannesson H."/>
        </authorList>
    </citation>
    <scope>NUCLEOTIDE SEQUENCE</scope>
    <source>
        <strain evidence="3">CBS 118394</strain>
    </source>
</reference>
<evidence type="ECO:0000256" key="2">
    <source>
        <dbReference type="SAM" id="MobiDB-lite"/>
    </source>
</evidence>
<dbReference type="EMBL" id="JAUEDM010000009">
    <property type="protein sequence ID" value="KAK3312203.1"/>
    <property type="molecule type" value="Genomic_DNA"/>
</dbReference>
<sequence length="662" mass="75252">MYLTKQHEYERRMMEASQKHLLRIRGGHRFDIRYPDTTPGMSLKRICHNYHSTRIGQLGLGNRDHSLQRIIERNFTKVRDEMASQRQKLVHVQMGMETMWNGYPPKLEETMKKHLDTFLLTNQAKLLELEKRNTQLKQRTVELELEREVAKKEAALEHTMLKLNAVRSQLEELRRGKPSDNLPSPVTSSGSGNTSTGAESPEDGVDLMMAQESVSFPPPAVINPRPRPTTQPGQARRGNFDDIAATTAGEVELSPSVIRRYESVVTPEPDKPASASAEDTWYQTCLRNGQPYSEYIKNRTAGGNLFSPISDHAHFKDRLRPPLTPEPETRDSSPGKRVRWAETLATYNEPTPDPENPISEDLRNSDSLVGGRFFNLRYSIEKFASDLLSVRSYSELSEDPFASPANQMDGGAASSSFPDDMDYLGYSPSAKEWTQAIQPYRRQMIMAKIFAILFTRVLAPYSLRKPKHADLQHYIDQHDGHHRAITTEVTREIFITLSPLLYLLEETIVAKAKQRLLRICEKALQLRLTMDNNTNTSARTPDATPPYVRYSVGIPRGLTEAVSSCRRLVTSSRLEDRFDEPQHDLIRKVDESVSVHGYLDRNLFQVHKPCSTERLAEVTDVVCMPFGGLMRAVTKQPWGFGVGYVADEDEVVLEKAWVLRRS</sequence>
<evidence type="ECO:0000256" key="1">
    <source>
        <dbReference type="SAM" id="Coils"/>
    </source>
</evidence>
<dbReference type="AlphaFoldDB" id="A0AAE0HSP1"/>
<proteinExistence type="predicted"/>
<feature type="region of interest" description="Disordered" evidence="2">
    <location>
        <begin position="216"/>
        <end position="238"/>
    </location>
</feature>
<keyword evidence="4" id="KW-1185">Reference proteome</keyword>
<feature type="compositionally biased region" description="Low complexity" evidence="2">
    <location>
        <begin position="187"/>
        <end position="197"/>
    </location>
</feature>
<protein>
    <submittedName>
        <fullName evidence="3">Uncharacterized protein</fullName>
    </submittedName>
</protein>
<comment type="caution">
    <text evidence="3">The sequence shown here is derived from an EMBL/GenBank/DDBJ whole genome shotgun (WGS) entry which is preliminary data.</text>
</comment>